<keyword evidence="3" id="KW-1185">Reference proteome</keyword>
<dbReference type="EMBL" id="LT629690">
    <property type="protein sequence ID" value="SDE98950.1"/>
    <property type="molecule type" value="Genomic_DNA"/>
</dbReference>
<protein>
    <submittedName>
        <fullName evidence="2">Uncharacterized protein</fullName>
    </submittedName>
</protein>
<accession>A0A1G7HES1</accession>
<name>A0A1G7HES1_9BACT</name>
<organism evidence="2 3">
    <name type="scientific">Terriglobus roseus</name>
    <dbReference type="NCBI Taxonomy" id="392734"/>
    <lineage>
        <taxon>Bacteria</taxon>
        <taxon>Pseudomonadati</taxon>
        <taxon>Acidobacteriota</taxon>
        <taxon>Terriglobia</taxon>
        <taxon>Terriglobales</taxon>
        <taxon>Acidobacteriaceae</taxon>
        <taxon>Terriglobus</taxon>
    </lineage>
</organism>
<evidence type="ECO:0000256" key="1">
    <source>
        <dbReference type="SAM" id="Phobius"/>
    </source>
</evidence>
<gene>
    <name evidence="2" type="ORF">SAMN05444167_1047</name>
</gene>
<reference evidence="3" key="1">
    <citation type="submission" date="2016-10" db="EMBL/GenBank/DDBJ databases">
        <authorList>
            <person name="Varghese N."/>
            <person name="Submissions S."/>
        </authorList>
    </citation>
    <scope>NUCLEOTIDE SEQUENCE [LARGE SCALE GENOMIC DNA]</scope>
    <source>
        <strain evidence="3">GAS232</strain>
    </source>
</reference>
<keyword evidence="1" id="KW-0812">Transmembrane</keyword>
<evidence type="ECO:0000313" key="3">
    <source>
        <dbReference type="Proteomes" id="UP000182427"/>
    </source>
</evidence>
<keyword evidence="1" id="KW-1133">Transmembrane helix</keyword>
<dbReference type="Proteomes" id="UP000182427">
    <property type="component" value="Chromosome I"/>
</dbReference>
<feature type="transmembrane region" description="Helical" evidence="1">
    <location>
        <begin position="6"/>
        <end position="24"/>
    </location>
</feature>
<keyword evidence="1" id="KW-0472">Membrane</keyword>
<evidence type="ECO:0000313" key="2">
    <source>
        <dbReference type="EMBL" id="SDE98950.1"/>
    </source>
</evidence>
<dbReference type="AlphaFoldDB" id="A0A1G7HES1"/>
<proteinExistence type="predicted"/>
<sequence length="83" mass="8892">MFLLNLFAYFGIEAFACLLLALGCQMMRTQTMAKALAAFLGEERALKVINQGQLSTSTRCVSGVLLLATGLFLSGCVVRGLLT</sequence>
<feature type="transmembrane region" description="Helical" evidence="1">
    <location>
        <begin position="60"/>
        <end position="82"/>
    </location>
</feature>